<dbReference type="OrthoDB" id="10458226at2759"/>
<reference evidence="2" key="1">
    <citation type="journal article" date="2020" name="Genome Biol.">
        <title>Gamete binning: chromosome-level and haplotype-resolved genome assembly enabled by high-throughput single-cell sequencing of gamete genomes.</title>
        <authorList>
            <person name="Campoy J.A."/>
            <person name="Sun H."/>
            <person name="Goel M."/>
            <person name="Jiao W.-B."/>
            <person name="Folz-Donahue K."/>
            <person name="Wang N."/>
            <person name="Rubio M."/>
            <person name="Liu C."/>
            <person name="Kukat C."/>
            <person name="Ruiz D."/>
            <person name="Huettel B."/>
            <person name="Schneeberger K."/>
        </authorList>
    </citation>
    <scope>NUCLEOTIDE SEQUENCE [LARGE SCALE GENOMIC DNA]</scope>
    <source>
        <strain evidence="2">cv. Rojo Pasion</strain>
    </source>
</reference>
<evidence type="ECO:0000313" key="1">
    <source>
        <dbReference type="EMBL" id="CAB4315754.1"/>
    </source>
</evidence>
<gene>
    <name evidence="1" type="ORF">ORAREDHAP_LOCUS40518</name>
</gene>
<name>A0A6J5XXL5_PRUAR</name>
<dbReference type="Proteomes" id="UP000507245">
    <property type="component" value="Unassembled WGS sequence"/>
</dbReference>
<protein>
    <submittedName>
        <fullName evidence="1">Uncharacterized protein</fullName>
    </submittedName>
</protein>
<keyword evidence="2" id="KW-1185">Reference proteome</keyword>
<proteinExistence type="predicted"/>
<accession>A0A6J5XXL5</accession>
<dbReference type="AlphaFoldDB" id="A0A6J5XXL5"/>
<dbReference type="EMBL" id="CAEKKB010000006">
    <property type="protein sequence ID" value="CAB4315754.1"/>
    <property type="molecule type" value="Genomic_DNA"/>
</dbReference>
<sequence>MVVLHVDNKVIAGEAIDLGEGWGEGDEVVMAVVVWLEKVVDLMGEKVAVRFRVLTSDALGGVGLGGGCGLMVKLGGEREFNLNSLFIF</sequence>
<evidence type="ECO:0000313" key="2">
    <source>
        <dbReference type="Proteomes" id="UP000507245"/>
    </source>
</evidence>
<organism evidence="1 2">
    <name type="scientific">Prunus armeniaca</name>
    <name type="common">Apricot</name>
    <name type="synonym">Armeniaca vulgaris</name>
    <dbReference type="NCBI Taxonomy" id="36596"/>
    <lineage>
        <taxon>Eukaryota</taxon>
        <taxon>Viridiplantae</taxon>
        <taxon>Streptophyta</taxon>
        <taxon>Embryophyta</taxon>
        <taxon>Tracheophyta</taxon>
        <taxon>Spermatophyta</taxon>
        <taxon>Magnoliopsida</taxon>
        <taxon>eudicotyledons</taxon>
        <taxon>Gunneridae</taxon>
        <taxon>Pentapetalae</taxon>
        <taxon>rosids</taxon>
        <taxon>fabids</taxon>
        <taxon>Rosales</taxon>
        <taxon>Rosaceae</taxon>
        <taxon>Amygdaloideae</taxon>
        <taxon>Amygdaleae</taxon>
        <taxon>Prunus</taxon>
    </lineage>
</organism>